<evidence type="ECO:0000259" key="1">
    <source>
        <dbReference type="Pfam" id="PF00561"/>
    </source>
</evidence>
<proteinExistence type="predicted"/>
<dbReference type="EMBL" id="BAAANY010000005">
    <property type="protein sequence ID" value="GAA1667034.1"/>
    <property type="molecule type" value="Genomic_DNA"/>
</dbReference>
<evidence type="ECO:0000313" key="3">
    <source>
        <dbReference type="Proteomes" id="UP001500618"/>
    </source>
</evidence>
<feature type="domain" description="AB hydrolase-1" evidence="1">
    <location>
        <begin position="23"/>
        <end position="257"/>
    </location>
</feature>
<keyword evidence="2" id="KW-0378">Hydrolase</keyword>
<dbReference type="InterPro" id="IPR000073">
    <property type="entry name" value="AB_hydrolase_1"/>
</dbReference>
<accession>A0ABP4SB86</accession>
<name>A0ABP4SB86_9ACTN</name>
<dbReference type="RefSeq" id="WP_344308475.1">
    <property type="nucleotide sequence ID" value="NZ_BAAANY010000005.1"/>
</dbReference>
<dbReference type="SUPFAM" id="SSF53474">
    <property type="entry name" value="alpha/beta-Hydrolases"/>
    <property type="match status" value="1"/>
</dbReference>
<dbReference type="InterPro" id="IPR029058">
    <property type="entry name" value="AB_hydrolase_fold"/>
</dbReference>
<comment type="caution">
    <text evidence="2">The sequence shown here is derived from an EMBL/GenBank/DDBJ whole genome shotgun (WGS) entry which is preliminary data.</text>
</comment>
<keyword evidence="3" id="KW-1185">Reference proteome</keyword>
<sequence length="277" mass="29685">MPFVTAEDGTPIFFCDWGSAAAPPVVLVHAWALNSDMWSAQVPDLTAAGFRCVTYDRRGHGRSDRPGSGYDLDTLADDLAAVLDCLDVSDALLVGHSMGAAEIIRYLTRHGTSRAAGVVLSAPMAPFLLRTKDNPGGIEESSFESARQAMRDDIGAFVDAAPWSDYFGASLEVSPALADWTRRQIVDTPLQILLETQRAFTRADLRQELAQFTLPTLVIQGSADRSAAIELTGERAAALVPGSRLVVMNGAGHGLYASGAGRYDSELIAFARDCLPR</sequence>
<dbReference type="GO" id="GO:0016787">
    <property type="term" value="F:hydrolase activity"/>
    <property type="evidence" value="ECO:0007669"/>
    <property type="project" value="UniProtKB-KW"/>
</dbReference>
<dbReference type="PRINTS" id="PR00111">
    <property type="entry name" value="ABHYDROLASE"/>
</dbReference>
<dbReference type="PANTHER" id="PTHR43194:SF2">
    <property type="entry name" value="PEROXISOMAL MEMBRANE PROTEIN LPX1"/>
    <property type="match status" value="1"/>
</dbReference>
<dbReference type="Proteomes" id="UP001500618">
    <property type="component" value="Unassembled WGS sequence"/>
</dbReference>
<dbReference type="InterPro" id="IPR050228">
    <property type="entry name" value="Carboxylesterase_BioH"/>
</dbReference>
<dbReference type="PANTHER" id="PTHR43194">
    <property type="entry name" value="HYDROLASE ALPHA/BETA FOLD FAMILY"/>
    <property type="match status" value="1"/>
</dbReference>
<gene>
    <name evidence="2" type="ORF">GCM10009765_15650</name>
</gene>
<reference evidence="3" key="1">
    <citation type="journal article" date="2019" name="Int. J. Syst. Evol. Microbiol.">
        <title>The Global Catalogue of Microorganisms (GCM) 10K type strain sequencing project: providing services to taxonomists for standard genome sequencing and annotation.</title>
        <authorList>
            <consortium name="The Broad Institute Genomics Platform"/>
            <consortium name="The Broad Institute Genome Sequencing Center for Infectious Disease"/>
            <person name="Wu L."/>
            <person name="Ma J."/>
        </authorList>
    </citation>
    <scope>NUCLEOTIDE SEQUENCE [LARGE SCALE GENOMIC DNA]</scope>
    <source>
        <strain evidence="3">JCM 14718</strain>
    </source>
</reference>
<dbReference type="Pfam" id="PF00561">
    <property type="entry name" value="Abhydrolase_1"/>
    <property type="match status" value="1"/>
</dbReference>
<dbReference type="Gene3D" id="3.40.50.1820">
    <property type="entry name" value="alpha/beta hydrolase"/>
    <property type="match status" value="1"/>
</dbReference>
<organism evidence="2 3">
    <name type="scientific">Fodinicola feengrottensis</name>
    <dbReference type="NCBI Taxonomy" id="435914"/>
    <lineage>
        <taxon>Bacteria</taxon>
        <taxon>Bacillati</taxon>
        <taxon>Actinomycetota</taxon>
        <taxon>Actinomycetes</taxon>
        <taxon>Mycobacteriales</taxon>
        <taxon>Fodinicola</taxon>
    </lineage>
</organism>
<evidence type="ECO:0000313" key="2">
    <source>
        <dbReference type="EMBL" id="GAA1667034.1"/>
    </source>
</evidence>
<protein>
    <submittedName>
        <fullName evidence="2">Alpha/beta hydrolase</fullName>
    </submittedName>
</protein>